<dbReference type="PANTHER" id="PTHR12510">
    <property type="entry name" value="TROPONIN C-AKIN-1 PROTEIN"/>
    <property type="match status" value="1"/>
</dbReference>
<dbReference type="RefSeq" id="WP_058635669.1">
    <property type="nucleotide sequence ID" value="NZ_LDPZ01000031.1"/>
</dbReference>
<dbReference type="GO" id="GO:0005829">
    <property type="term" value="C:cytosol"/>
    <property type="evidence" value="ECO:0007669"/>
    <property type="project" value="TreeGrafter"/>
</dbReference>
<protein>
    <recommendedName>
        <fullName evidence="3">Gamma-glutamylcyclotransferase family protein</fullName>
    </recommendedName>
</protein>
<dbReference type="Gene3D" id="3.10.490.10">
    <property type="entry name" value="Gamma-glutamyl cyclotransferase-like"/>
    <property type="match status" value="1"/>
</dbReference>
<dbReference type="GO" id="GO:0061929">
    <property type="term" value="F:gamma-glutamylaminecyclotransferase activity"/>
    <property type="evidence" value="ECO:0007669"/>
    <property type="project" value="InterPro"/>
</dbReference>
<name>A0A175R6E4_9HYPH</name>
<dbReference type="CDD" id="cd06661">
    <property type="entry name" value="GGCT_like"/>
    <property type="match status" value="1"/>
</dbReference>
<organism evidence="5 6">
    <name type="scientific">Aureimonas ureilytica</name>
    <dbReference type="NCBI Taxonomy" id="401562"/>
    <lineage>
        <taxon>Bacteria</taxon>
        <taxon>Pseudomonadati</taxon>
        <taxon>Pseudomonadota</taxon>
        <taxon>Alphaproteobacteria</taxon>
        <taxon>Hyphomicrobiales</taxon>
        <taxon>Aurantimonadaceae</taxon>
        <taxon>Aureimonas</taxon>
    </lineage>
</organism>
<dbReference type="Proteomes" id="UP000078272">
    <property type="component" value="Unassembled WGS sequence"/>
</dbReference>
<dbReference type="EMBL" id="LDPZ01000031">
    <property type="protein sequence ID" value="KTQ92636.1"/>
    <property type="molecule type" value="Genomic_DNA"/>
</dbReference>
<reference evidence="5 6" key="1">
    <citation type="journal article" date="2016" name="Front. Microbiol.">
        <title>Genomic Resource of Rice Seed Associated Bacteria.</title>
        <authorList>
            <person name="Midha S."/>
            <person name="Bansal K."/>
            <person name="Sharma S."/>
            <person name="Kumar N."/>
            <person name="Patil P.P."/>
            <person name="Chaudhry V."/>
            <person name="Patil P.B."/>
        </authorList>
    </citation>
    <scope>NUCLEOTIDE SEQUENCE [LARGE SCALE GENOMIC DNA]</scope>
    <source>
        <strain evidence="5 6">NS226</strain>
    </source>
</reference>
<evidence type="ECO:0000313" key="6">
    <source>
        <dbReference type="Proteomes" id="UP000078272"/>
    </source>
</evidence>
<proteinExistence type="inferred from homology"/>
<comment type="caution">
    <text evidence="5">The sequence shown here is derived from an EMBL/GenBank/DDBJ whole genome shotgun (WGS) entry which is preliminary data.</text>
</comment>
<evidence type="ECO:0000259" key="4">
    <source>
        <dbReference type="Pfam" id="PF06094"/>
    </source>
</evidence>
<evidence type="ECO:0000313" key="5">
    <source>
        <dbReference type="EMBL" id="KTQ92636.1"/>
    </source>
</evidence>
<evidence type="ECO:0000256" key="3">
    <source>
        <dbReference type="RuleBase" id="RU367036"/>
    </source>
</evidence>
<sequence>MLHVFVYGTLKRGFPFHSLGLAKSEFLDEVRTSEPYPMVIAGSFYGPMMLDRPGHGLPVWGELYRVEPDHLPRLDELEGVGKPGSFRSKLRIRARAGGEPHEAIGYMKARNWLSPVHTGYLSDYRDTRFIPPWER</sequence>
<evidence type="ECO:0000256" key="1">
    <source>
        <dbReference type="ARBA" id="ARBA00008861"/>
    </source>
</evidence>
<dbReference type="STRING" id="401562.NS365_09940"/>
<dbReference type="OrthoDB" id="482277at2"/>
<dbReference type="AlphaFoldDB" id="A0A175R6E4"/>
<dbReference type="SUPFAM" id="SSF110857">
    <property type="entry name" value="Gamma-glutamyl cyclotransferase-like"/>
    <property type="match status" value="1"/>
</dbReference>
<dbReference type="InterPro" id="IPR039126">
    <property type="entry name" value="GGACT"/>
</dbReference>
<accession>A0A175R6E4</accession>
<dbReference type="PATRIC" id="fig|401562.3.peg.2740"/>
<feature type="active site" description="Proton acceptor" evidence="2">
    <location>
        <position position="78"/>
    </location>
</feature>
<dbReference type="InterPro" id="IPR009288">
    <property type="entry name" value="AIG2-like_dom"/>
</dbReference>
<dbReference type="Pfam" id="PF06094">
    <property type="entry name" value="GGACT"/>
    <property type="match status" value="1"/>
</dbReference>
<evidence type="ECO:0000256" key="2">
    <source>
        <dbReference type="PIRSR" id="PIRSR639126-1"/>
    </source>
</evidence>
<comment type="similarity">
    <text evidence="1 3">Belongs to the gamma-glutamylcyclotransferase family.</text>
</comment>
<feature type="domain" description="Gamma-glutamylcyclotransferase AIG2-like" evidence="4">
    <location>
        <begin position="4"/>
        <end position="110"/>
    </location>
</feature>
<dbReference type="InterPro" id="IPR013024">
    <property type="entry name" value="GGCT-like"/>
</dbReference>
<gene>
    <name evidence="5" type="ORF">NS226_15165</name>
</gene>
<dbReference type="PANTHER" id="PTHR12510:SF4">
    <property type="entry name" value="GAMMA-GLUTAMYLAMINECYCLOTRANSFERASE"/>
    <property type="match status" value="1"/>
</dbReference>
<dbReference type="InterPro" id="IPR036568">
    <property type="entry name" value="GGCT-like_sf"/>
</dbReference>